<feature type="compositionally biased region" description="Basic and acidic residues" evidence="1">
    <location>
        <begin position="214"/>
        <end position="228"/>
    </location>
</feature>
<evidence type="ECO:0000313" key="4">
    <source>
        <dbReference type="Proteomes" id="UP000214618"/>
    </source>
</evidence>
<dbReference type="AlphaFoldDB" id="A0A223EJY9"/>
<name>A0A223EJY9_9BACI</name>
<dbReference type="PROSITE" id="PS51257">
    <property type="entry name" value="PROKAR_LIPOPROTEIN"/>
    <property type="match status" value="1"/>
</dbReference>
<reference evidence="3 4" key="1">
    <citation type="submission" date="2016-10" db="EMBL/GenBank/DDBJ databases">
        <title>The whole genome sequencing and assembly of Bacillus simplex DSM 1321 strain.</title>
        <authorList>
            <person name="Park M.-K."/>
            <person name="Lee Y.-J."/>
            <person name="Yi H."/>
            <person name="Bahn Y.-S."/>
            <person name="Kim J.F."/>
            <person name="Lee D.-W."/>
        </authorList>
    </citation>
    <scope>NUCLEOTIDE SEQUENCE [LARGE SCALE GENOMIC DNA]</scope>
    <source>
        <strain evidence="3 4">DSM 1321</strain>
    </source>
</reference>
<gene>
    <name evidence="3" type="ORF">BS1321_17585</name>
</gene>
<dbReference type="Proteomes" id="UP000214618">
    <property type="component" value="Chromosome"/>
</dbReference>
<evidence type="ECO:0000256" key="2">
    <source>
        <dbReference type="SAM" id="SignalP"/>
    </source>
</evidence>
<evidence type="ECO:0000256" key="1">
    <source>
        <dbReference type="SAM" id="MobiDB-lite"/>
    </source>
</evidence>
<organism evidence="3 4">
    <name type="scientific">Peribacillus simplex NBRC 15720 = DSM 1321</name>
    <dbReference type="NCBI Taxonomy" id="1349754"/>
    <lineage>
        <taxon>Bacteria</taxon>
        <taxon>Bacillati</taxon>
        <taxon>Bacillota</taxon>
        <taxon>Bacilli</taxon>
        <taxon>Bacillales</taxon>
        <taxon>Bacillaceae</taxon>
        <taxon>Peribacillus</taxon>
    </lineage>
</organism>
<accession>A0A223EJY9</accession>
<sequence>MGKKIVQLLASLLFIFSLSLIVSACSNSKKDISNVSSEDKKNLKVIQMDGTFAVDVDDPNETVGDADYVFIGRVDEDVETVYKDPVTIETSDGTKEVSTPYTYYKVTVLQNIKGDLVTDTSIPIQKAGGINEDGSSVVLYEDDTLPEEGKSYVFLAYAQDDGSLLVSGPNSNEYVEGIKQDVTSEKMEKGIASLNEEATEVVSEYENAYENEIPTDRDRSESEFDAKQ</sequence>
<keyword evidence="2" id="KW-0732">Signal</keyword>
<feature type="signal peptide" evidence="2">
    <location>
        <begin position="1"/>
        <end position="24"/>
    </location>
</feature>
<feature type="region of interest" description="Disordered" evidence="1">
    <location>
        <begin position="209"/>
        <end position="228"/>
    </location>
</feature>
<evidence type="ECO:0008006" key="5">
    <source>
        <dbReference type="Google" id="ProtNLM"/>
    </source>
</evidence>
<dbReference type="EMBL" id="CP017704">
    <property type="protein sequence ID" value="ASS95561.1"/>
    <property type="molecule type" value="Genomic_DNA"/>
</dbReference>
<protein>
    <recommendedName>
        <fullName evidence="5">Cell surface protein</fullName>
    </recommendedName>
</protein>
<feature type="chain" id="PRO_5011301123" description="Cell surface protein" evidence="2">
    <location>
        <begin position="25"/>
        <end position="228"/>
    </location>
</feature>
<proteinExistence type="predicted"/>
<evidence type="ECO:0000313" key="3">
    <source>
        <dbReference type="EMBL" id="ASS95561.1"/>
    </source>
</evidence>